<comment type="caution">
    <text evidence="3">The sequence shown here is derived from an EMBL/GenBank/DDBJ whole genome shotgun (WGS) entry which is preliminary data.</text>
</comment>
<keyword evidence="4" id="KW-1185">Reference proteome</keyword>
<evidence type="ECO:0000259" key="2">
    <source>
        <dbReference type="Pfam" id="PF07364"/>
    </source>
</evidence>
<dbReference type="AlphaFoldDB" id="A0A926EZQ7"/>
<dbReference type="Pfam" id="PF07171">
    <property type="entry name" value="MlrC_C"/>
    <property type="match status" value="1"/>
</dbReference>
<dbReference type="InterPro" id="IPR015995">
    <property type="entry name" value="MlrC_N"/>
</dbReference>
<evidence type="ECO:0000313" key="4">
    <source>
        <dbReference type="Proteomes" id="UP000601522"/>
    </source>
</evidence>
<evidence type="ECO:0000259" key="1">
    <source>
        <dbReference type="Pfam" id="PF07171"/>
    </source>
</evidence>
<feature type="domain" description="Microcystin LR degradation protein MlrC N-terminal" evidence="2">
    <location>
        <begin position="3"/>
        <end position="291"/>
    </location>
</feature>
<dbReference type="RefSeq" id="WP_249324247.1">
    <property type="nucleotide sequence ID" value="NZ_JACRTK010000004.1"/>
</dbReference>
<organism evidence="3 4">
    <name type="scientific">Wansuia hejianensis</name>
    <dbReference type="NCBI Taxonomy" id="2763667"/>
    <lineage>
        <taxon>Bacteria</taxon>
        <taxon>Bacillati</taxon>
        <taxon>Bacillota</taxon>
        <taxon>Clostridia</taxon>
        <taxon>Lachnospirales</taxon>
        <taxon>Lachnospiraceae</taxon>
        <taxon>Wansuia</taxon>
    </lineage>
</organism>
<dbReference type="Proteomes" id="UP000601522">
    <property type="component" value="Unassembled WGS sequence"/>
</dbReference>
<sequence>MKRVLIGGMHHESNSFNPIIAGEDDFRVIYGKDIFHNIRENDSISGIIATLKEAECEVIPTVFARAVPNGEVDYDFYMKIKNKIVEMAKEANEEKPLDAITLALHGSMRVRGLGEAEGILLEELRDLFPNIPIYSALDMHTTMTNKMYNNCDGFVGYKCAPHTDCTETGIHAAKMTLKTLNEGIKGTSAWVRVPILIAGEQSATATEPMITLINQLRKIEKQKGIMAASYLMGFPWADNKDSSVAVYVVTEDDQELADKTAIELAKLIWSKRNEFEFHTETYPQEKALDKAFKGLLEGNTPIYISDSGDNPTAGASSDCTDFIKLILSDKRAQDLKHPIIYGGFYDPEATKSCEGKVGQEITIDFGAKFDTTTSTPVRATGIVKSYFKDWSRNKFPKGDLALFSTGGVDIVLAEQHVGYTDPQMFVDLGLDPKEAEIIICKLGYLTPGHEALAKRSIMALTKGNTNEDLKSIDFKLVKRPIFPLDEDFEYDVVENLVNKKI</sequence>
<dbReference type="EMBL" id="JACRTK010000004">
    <property type="protein sequence ID" value="MBC8591380.1"/>
    <property type="molecule type" value="Genomic_DNA"/>
</dbReference>
<name>A0A926EZQ7_9FIRM</name>
<feature type="domain" description="Microcystin LR degradation protein MlrC C-terminal" evidence="1">
    <location>
        <begin position="304"/>
        <end position="475"/>
    </location>
</feature>
<dbReference type="Pfam" id="PF07364">
    <property type="entry name" value="DUF1485"/>
    <property type="match status" value="1"/>
</dbReference>
<proteinExistence type="predicted"/>
<gene>
    <name evidence="3" type="ORF">H8689_09685</name>
</gene>
<protein>
    <submittedName>
        <fullName evidence="3">M81 family metallopeptidase</fullName>
    </submittedName>
</protein>
<accession>A0A926EZQ7</accession>
<evidence type="ECO:0000313" key="3">
    <source>
        <dbReference type="EMBL" id="MBC8591380.1"/>
    </source>
</evidence>
<reference evidence="3 4" key="1">
    <citation type="submission" date="2020-08" db="EMBL/GenBank/DDBJ databases">
        <title>Genome public.</title>
        <authorList>
            <person name="Liu C."/>
            <person name="Sun Q."/>
        </authorList>
    </citation>
    <scope>NUCLEOTIDE SEQUENCE [LARGE SCALE GENOMIC DNA]</scope>
    <source>
        <strain evidence="3 4">NSJ-26</strain>
    </source>
</reference>
<dbReference type="InterPro" id="IPR010799">
    <property type="entry name" value="MlrC_C"/>
</dbReference>